<protein>
    <submittedName>
        <fullName evidence="1">Uncharacterized protein</fullName>
    </submittedName>
</protein>
<keyword evidence="2" id="KW-1185">Reference proteome</keyword>
<sequence>MIADRGLRCCCSASSCPSGSPVRLILSSITDFVTIRRSYAKPNQAQQSMNNVVMLIDAGIEQSDLPIRPTCPREHLLFSLRDVYGIVASPYGRKKSLDENCVGQHPFPNICDELDDREPIRRDRFAMLLSVTPSELDAKAIWLCMIDVTIIGEHRPKHRSN</sequence>
<evidence type="ECO:0000313" key="1">
    <source>
        <dbReference type="EMBL" id="KAH9530217.1"/>
    </source>
</evidence>
<dbReference type="AlphaFoldDB" id="A0A922LCU7"/>
<reference evidence="1" key="2">
    <citation type="journal article" date="2022" name="Res Sq">
        <title>Comparative Genomics Reveals Insights into the Divergent Evolution of Astigmatic Mites and Household Pest Adaptations.</title>
        <authorList>
            <person name="Xiong Q."/>
            <person name="Wan A.T.-Y."/>
            <person name="Liu X.-Y."/>
            <person name="Fung C.S.-H."/>
            <person name="Xiao X."/>
            <person name="Malainual N."/>
            <person name="Hou J."/>
            <person name="Wang L."/>
            <person name="Wang M."/>
            <person name="Yang K."/>
            <person name="Cui Y."/>
            <person name="Leung E."/>
            <person name="Nong W."/>
            <person name="Shin S.-K."/>
            <person name="Au S."/>
            <person name="Jeong K.Y."/>
            <person name="Chew F.T."/>
            <person name="Hui J."/>
            <person name="Leung T.F."/>
            <person name="Tungtrongchitr A."/>
            <person name="Zhong N."/>
            <person name="Liu Z."/>
            <person name="Tsui S."/>
        </authorList>
    </citation>
    <scope>NUCLEOTIDE SEQUENCE</scope>
    <source>
        <strain evidence="1">Derf</strain>
        <tissue evidence="1">Whole organism</tissue>
    </source>
</reference>
<comment type="caution">
    <text evidence="1">The sequence shown here is derived from an EMBL/GenBank/DDBJ whole genome shotgun (WGS) entry which is preliminary data.</text>
</comment>
<accession>A0A922LCU7</accession>
<proteinExistence type="predicted"/>
<gene>
    <name evidence="1" type="ORF">DERF_004039</name>
</gene>
<reference evidence="1" key="1">
    <citation type="submission" date="2013-05" db="EMBL/GenBank/DDBJ databases">
        <authorList>
            <person name="Yim A.K.Y."/>
            <person name="Chan T.F."/>
            <person name="Ji K.M."/>
            <person name="Liu X.Y."/>
            <person name="Zhou J.W."/>
            <person name="Li R.Q."/>
            <person name="Yang K.Y."/>
            <person name="Li J."/>
            <person name="Li M."/>
            <person name="Law P.T.W."/>
            <person name="Wu Y.L."/>
            <person name="Cai Z.L."/>
            <person name="Qin H."/>
            <person name="Bao Y."/>
            <person name="Leung R.K.K."/>
            <person name="Ng P.K.S."/>
            <person name="Zou J."/>
            <person name="Zhong X.J."/>
            <person name="Ran P.X."/>
            <person name="Zhong N.S."/>
            <person name="Liu Z.G."/>
            <person name="Tsui S.K.W."/>
        </authorList>
    </citation>
    <scope>NUCLEOTIDE SEQUENCE</scope>
    <source>
        <strain evidence="1">Derf</strain>
        <tissue evidence="1">Whole organism</tissue>
    </source>
</reference>
<dbReference type="Proteomes" id="UP000790347">
    <property type="component" value="Unassembled WGS sequence"/>
</dbReference>
<organism evidence="1 2">
    <name type="scientific">Dermatophagoides farinae</name>
    <name type="common">American house dust mite</name>
    <dbReference type="NCBI Taxonomy" id="6954"/>
    <lineage>
        <taxon>Eukaryota</taxon>
        <taxon>Metazoa</taxon>
        <taxon>Ecdysozoa</taxon>
        <taxon>Arthropoda</taxon>
        <taxon>Chelicerata</taxon>
        <taxon>Arachnida</taxon>
        <taxon>Acari</taxon>
        <taxon>Acariformes</taxon>
        <taxon>Sarcoptiformes</taxon>
        <taxon>Astigmata</taxon>
        <taxon>Psoroptidia</taxon>
        <taxon>Analgoidea</taxon>
        <taxon>Pyroglyphidae</taxon>
        <taxon>Dermatophagoidinae</taxon>
        <taxon>Dermatophagoides</taxon>
    </lineage>
</organism>
<evidence type="ECO:0000313" key="2">
    <source>
        <dbReference type="Proteomes" id="UP000790347"/>
    </source>
</evidence>
<dbReference type="EMBL" id="ASGP02000001">
    <property type="protein sequence ID" value="KAH9530217.1"/>
    <property type="molecule type" value="Genomic_DNA"/>
</dbReference>
<name>A0A922LCU7_DERFA</name>